<organism evidence="3 4">
    <name type="scientific">Selenomonas artemidis F0399</name>
    <dbReference type="NCBI Taxonomy" id="749551"/>
    <lineage>
        <taxon>Bacteria</taxon>
        <taxon>Bacillati</taxon>
        <taxon>Bacillota</taxon>
        <taxon>Negativicutes</taxon>
        <taxon>Selenomonadales</taxon>
        <taxon>Selenomonadaceae</taxon>
        <taxon>Selenomonas</taxon>
    </lineage>
</organism>
<evidence type="ECO:0000256" key="1">
    <source>
        <dbReference type="ARBA" id="ARBA00008791"/>
    </source>
</evidence>
<dbReference type="PANTHER" id="PTHR46268">
    <property type="entry name" value="STRESS RESPONSE PROTEIN NHAX"/>
    <property type="match status" value="1"/>
</dbReference>
<keyword evidence="4" id="KW-1185">Reference proteome</keyword>
<dbReference type="CDD" id="cd00293">
    <property type="entry name" value="USP-like"/>
    <property type="match status" value="1"/>
</dbReference>
<dbReference type="AlphaFoldDB" id="E7N0C9"/>
<dbReference type="Gene3D" id="3.40.50.620">
    <property type="entry name" value="HUPs"/>
    <property type="match status" value="1"/>
</dbReference>
<dbReference type="InterPro" id="IPR014729">
    <property type="entry name" value="Rossmann-like_a/b/a_fold"/>
</dbReference>
<proteinExistence type="inferred from homology"/>
<dbReference type="Proteomes" id="UP000004633">
    <property type="component" value="Unassembled WGS sequence"/>
</dbReference>
<gene>
    <name evidence="3" type="ORF">HMPREF9555_00427</name>
</gene>
<protein>
    <submittedName>
        <fullName evidence="3">Universal stress family protein</fullName>
    </submittedName>
</protein>
<name>E7N0C9_9FIRM</name>
<dbReference type="EMBL" id="AECV01000003">
    <property type="protein sequence ID" value="EFW30341.1"/>
    <property type="molecule type" value="Genomic_DNA"/>
</dbReference>
<dbReference type="Pfam" id="PF00582">
    <property type="entry name" value="Usp"/>
    <property type="match status" value="1"/>
</dbReference>
<dbReference type="PRINTS" id="PR01438">
    <property type="entry name" value="UNVRSLSTRESS"/>
</dbReference>
<comment type="caution">
    <text evidence="3">The sequence shown here is derived from an EMBL/GenBank/DDBJ whole genome shotgun (WGS) entry which is preliminary data.</text>
</comment>
<accession>E7N0C9</accession>
<dbReference type="InterPro" id="IPR006016">
    <property type="entry name" value="UspA"/>
</dbReference>
<evidence type="ECO:0000313" key="4">
    <source>
        <dbReference type="Proteomes" id="UP000004633"/>
    </source>
</evidence>
<dbReference type="STRING" id="749551.HMPREF9555_00427"/>
<reference evidence="3 4" key="1">
    <citation type="submission" date="2010-08" db="EMBL/GenBank/DDBJ databases">
        <authorList>
            <person name="Weinstock G."/>
            <person name="Sodergren E."/>
            <person name="Clifton S."/>
            <person name="Fulton L."/>
            <person name="Fulton B."/>
            <person name="Courtney L."/>
            <person name="Fronick C."/>
            <person name="Harrison M."/>
            <person name="Strong C."/>
            <person name="Farmer C."/>
            <person name="Delahaunty K."/>
            <person name="Markovic C."/>
            <person name="Hall O."/>
            <person name="Minx P."/>
            <person name="Tomlinson C."/>
            <person name="Mitreva M."/>
            <person name="Hou S."/>
            <person name="Chen J."/>
            <person name="Wollam A."/>
            <person name="Pepin K.H."/>
            <person name="Johnson M."/>
            <person name="Bhonagiri V."/>
            <person name="Zhang X."/>
            <person name="Suruliraj S."/>
            <person name="Warren W."/>
            <person name="Chinwalla A."/>
            <person name="Mardis E.R."/>
            <person name="Wilson R.K."/>
        </authorList>
    </citation>
    <scope>NUCLEOTIDE SEQUENCE [LARGE SCALE GENOMIC DNA]</scope>
    <source>
        <strain evidence="3 4">F0399</strain>
    </source>
</reference>
<comment type="similarity">
    <text evidence="1">Belongs to the universal stress protein A family.</text>
</comment>
<evidence type="ECO:0000313" key="3">
    <source>
        <dbReference type="EMBL" id="EFW30341.1"/>
    </source>
</evidence>
<dbReference type="HOGENOM" id="CLU_049301_16_3_9"/>
<evidence type="ECO:0000259" key="2">
    <source>
        <dbReference type="Pfam" id="PF00582"/>
    </source>
</evidence>
<dbReference type="SUPFAM" id="SSF52402">
    <property type="entry name" value="Adenine nucleotide alpha hydrolases-like"/>
    <property type="match status" value="1"/>
</dbReference>
<dbReference type="InterPro" id="IPR006015">
    <property type="entry name" value="Universal_stress_UspA"/>
</dbReference>
<sequence length="199" mass="21459">MHAASILLAFYLGQSIIFAVERQIFLHKSSQNKEGFRRIFKNKYYNRKGDVMDACLLYARILVPVDGSEGALRAAQSAGEIARVTGSTIDFLYVTPFDERTDDGAASWLPETVTASASARAQEIFSAAAAVLPAGVAYSSFLRVGSTVEEILRFADEEESALIAIGGRKTSRVSGILLGSVSQAVLERAHTRILVAGRA</sequence>
<dbReference type="PANTHER" id="PTHR46268:SF6">
    <property type="entry name" value="UNIVERSAL STRESS PROTEIN UP12"/>
    <property type="match status" value="1"/>
</dbReference>
<feature type="domain" description="UspA" evidence="2">
    <location>
        <begin position="58"/>
        <end position="195"/>
    </location>
</feature>